<keyword evidence="1" id="KW-0812">Transmembrane</keyword>
<gene>
    <name evidence="3" type="ORF">CITCOLO1_LOCUS9029</name>
</gene>
<evidence type="ECO:0000259" key="2">
    <source>
        <dbReference type="PROSITE" id="PS50188"/>
    </source>
</evidence>
<dbReference type="CDD" id="cd12885">
    <property type="entry name" value="SPRY_RanBP_like"/>
    <property type="match status" value="1"/>
</dbReference>
<proteinExistence type="predicted"/>
<name>A0ABP0Y9J2_9ROSI</name>
<dbReference type="InterPro" id="IPR003877">
    <property type="entry name" value="SPRY_dom"/>
</dbReference>
<dbReference type="Gene3D" id="2.60.120.920">
    <property type="match status" value="1"/>
</dbReference>
<sequence>MAGSSAVAAAAVSIAVLALLLTGFYFWRRRRRGLIESPTIEKLQSVENSQQRSGSGTLKLHYQSESEGKRRLSNFHPRGVSQKPLFSWDDSPSLVNDAVENGWTQFAFTSNKSSSPTSRSRLLGLCTAGEIEKEIPETEISWEVSQGSADFMQKIRLNSGFKKTINNTISSYPSASSVIKTALPLPGPPLASFPQEAYFEITILDISGHEKESTGVAKEGERIKLIPENHSSKASSESLAYFTSNNKVSNVEESKLNGKGEEDEVVEDVMLSIGLISGGFPPSKLPGSYSGSIGFNSNGSVYLDGIKLVFESERAEWGRPEKVIGCGFDPKQKKVFFTVDSELVHVINCKSEEFGSPLYPTLAANADVTVLVNLGQGVFKYIPAQRTPNPCFVSPLVNAGGGFHGNEYEDSRELFSMGMIDSQWFSQLTPKPSNNLVVDQRKDDELSNDMEICDEIELFEIVVEDEQRISSKT</sequence>
<dbReference type="InterPro" id="IPR044736">
    <property type="entry name" value="Gid1/RanBPM/SPLA_SPRY"/>
</dbReference>
<feature type="domain" description="B30.2/SPRY" evidence="2">
    <location>
        <begin position="181"/>
        <end position="379"/>
    </location>
</feature>
<evidence type="ECO:0000313" key="3">
    <source>
        <dbReference type="EMBL" id="CAK9317133.1"/>
    </source>
</evidence>
<dbReference type="EMBL" id="OZ021737">
    <property type="protein sequence ID" value="CAK9317133.1"/>
    <property type="molecule type" value="Genomic_DNA"/>
</dbReference>
<dbReference type="InterPro" id="IPR013320">
    <property type="entry name" value="ConA-like_dom_sf"/>
</dbReference>
<dbReference type="Pfam" id="PF00622">
    <property type="entry name" value="SPRY"/>
    <property type="match status" value="1"/>
</dbReference>
<reference evidence="3 4" key="1">
    <citation type="submission" date="2024-03" db="EMBL/GenBank/DDBJ databases">
        <authorList>
            <person name="Gkanogiannis A."/>
            <person name="Becerra Lopez-Lavalle L."/>
        </authorList>
    </citation>
    <scope>NUCLEOTIDE SEQUENCE [LARGE SCALE GENOMIC DNA]</scope>
</reference>
<keyword evidence="1" id="KW-1133">Transmembrane helix</keyword>
<dbReference type="PANTHER" id="PTHR44991:SF1">
    <property type="entry name" value="IMMUNOGLOBULIN SUPERFAMILY MEMBER 5"/>
    <property type="match status" value="1"/>
</dbReference>
<evidence type="ECO:0000313" key="4">
    <source>
        <dbReference type="Proteomes" id="UP001642487"/>
    </source>
</evidence>
<dbReference type="SUPFAM" id="SSF49899">
    <property type="entry name" value="Concanavalin A-like lectins/glucanases"/>
    <property type="match status" value="1"/>
</dbReference>
<keyword evidence="4" id="KW-1185">Reference proteome</keyword>
<dbReference type="InterPro" id="IPR043136">
    <property type="entry name" value="B30.2/SPRY_sf"/>
</dbReference>
<dbReference type="Proteomes" id="UP001642487">
    <property type="component" value="Chromosome 3"/>
</dbReference>
<feature type="transmembrane region" description="Helical" evidence="1">
    <location>
        <begin position="6"/>
        <end position="27"/>
    </location>
</feature>
<dbReference type="PANTHER" id="PTHR44991">
    <property type="entry name" value="IMMUNOGLOBULIN SUPERFAMILY MEMBER 5"/>
    <property type="match status" value="1"/>
</dbReference>
<protein>
    <recommendedName>
        <fullName evidence="2">B30.2/SPRY domain-containing protein</fullName>
    </recommendedName>
</protein>
<keyword evidence="1" id="KW-0472">Membrane</keyword>
<dbReference type="InterPro" id="IPR001870">
    <property type="entry name" value="B30.2/SPRY"/>
</dbReference>
<organism evidence="3 4">
    <name type="scientific">Citrullus colocynthis</name>
    <name type="common">colocynth</name>
    <dbReference type="NCBI Taxonomy" id="252529"/>
    <lineage>
        <taxon>Eukaryota</taxon>
        <taxon>Viridiplantae</taxon>
        <taxon>Streptophyta</taxon>
        <taxon>Embryophyta</taxon>
        <taxon>Tracheophyta</taxon>
        <taxon>Spermatophyta</taxon>
        <taxon>Magnoliopsida</taxon>
        <taxon>eudicotyledons</taxon>
        <taxon>Gunneridae</taxon>
        <taxon>Pentapetalae</taxon>
        <taxon>rosids</taxon>
        <taxon>fabids</taxon>
        <taxon>Cucurbitales</taxon>
        <taxon>Cucurbitaceae</taxon>
        <taxon>Benincaseae</taxon>
        <taxon>Citrullus</taxon>
    </lineage>
</organism>
<dbReference type="PROSITE" id="PS50188">
    <property type="entry name" value="B302_SPRY"/>
    <property type="match status" value="1"/>
</dbReference>
<evidence type="ECO:0000256" key="1">
    <source>
        <dbReference type="SAM" id="Phobius"/>
    </source>
</evidence>
<accession>A0ABP0Y9J2</accession>